<proteinExistence type="predicted"/>
<evidence type="ECO:0000256" key="1">
    <source>
        <dbReference type="SAM" id="MobiDB-lite"/>
    </source>
</evidence>
<dbReference type="RefSeq" id="WP_425485794.1">
    <property type="nucleotide sequence ID" value="NZ_JACICD010000002.1"/>
</dbReference>
<feature type="region of interest" description="Disordered" evidence="1">
    <location>
        <begin position="33"/>
        <end position="53"/>
    </location>
</feature>
<evidence type="ECO:0000313" key="3">
    <source>
        <dbReference type="Proteomes" id="UP000533469"/>
    </source>
</evidence>
<evidence type="ECO:0000313" key="2">
    <source>
        <dbReference type="EMBL" id="MBB3770981.1"/>
    </source>
</evidence>
<comment type="caution">
    <text evidence="2">The sequence shown here is derived from an EMBL/GenBank/DDBJ whole genome shotgun (WGS) entry which is preliminary data.</text>
</comment>
<accession>A0A839Z7C4</accession>
<dbReference type="AlphaFoldDB" id="A0A839Z7C4"/>
<dbReference type="Proteomes" id="UP000533469">
    <property type="component" value="Unassembled WGS sequence"/>
</dbReference>
<name>A0A839Z7C4_9HYPH</name>
<reference evidence="2 3" key="1">
    <citation type="submission" date="2020-08" db="EMBL/GenBank/DDBJ databases">
        <title>Genomic Encyclopedia of Type Strains, Phase IV (KMG-IV): sequencing the most valuable type-strain genomes for metagenomic binning, comparative biology and taxonomic classification.</title>
        <authorList>
            <person name="Goeker M."/>
        </authorList>
    </citation>
    <scope>NUCLEOTIDE SEQUENCE [LARGE SCALE GENOMIC DNA]</scope>
    <source>
        <strain evidence="2 3">DSM 5895</strain>
    </source>
</reference>
<keyword evidence="3" id="KW-1185">Reference proteome</keyword>
<sequence>MVGWDFERFRKPDAGTASGFRVLRSTVLEARQATEPRFNGGAGDNGPATDFPGIKAPGGNFVVDLITADPHDAHGVAYIISEGLGFDTVRKLPHFFSSATKR</sequence>
<organism evidence="2 3">
    <name type="scientific">Ancylobacter tetraedralis</name>
    <dbReference type="NCBI Taxonomy" id="217068"/>
    <lineage>
        <taxon>Bacteria</taxon>
        <taxon>Pseudomonadati</taxon>
        <taxon>Pseudomonadota</taxon>
        <taxon>Alphaproteobacteria</taxon>
        <taxon>Hyphomicrobiales</taxon>
        <taxon>Xanthobacteraceae</taxon>
        <taxon>Ancylobacter</taxon>
    </lineage>
</organism>
<dbReference type="EMBL" id="JACICD010000002">
    <property type="protein sequence ID" value="MBB3770981.1"/>
    <property type="molecule type" value="Genomic_DNA"/>
</dbReference>
<gene>
    <name evidence="2" type="ORF">FHS55_001576</name>
</gene>
<protein>
    <submittedName>
        <fullName evidence="2">Uncharacterized protein</fullName>
    </submittedName>
</protein>